<dbReference type="AlphaFoldDB" id="A0A812CYZ4"/>
<sequence length="166" mass="19605">MELPVIVHELRTLYEEYKKRLTDKEPATVVYCNGFCSILQKFLDKHNGSYEEYVFSLCIFLCHYAASYGELAIDNAKEKICQQLFRLCIKAVLDVKWKELSEDNTCRQKFRETVDAVHTQLERFDFYQFQLIKTLMETHWDHPTLSRIMAGADDLEEQEGNIILIH</sequence>
<name>A0A812CYZ4_ACAPH</name>
<proteinExistence type="predicted"/>
<evidence type="ECO:0000313" key="1">
    <source>
        <dbReference type="EMBL" id="CAE1282422.1"/>
    </source>
</evidence>
<dbReference type="Proteomes" id="UP000597762">
    <property type="component" value="Unassembled WGS sequence"/>
</dbReference>
<accession>A0A812CYZ4</accession>
<dbReference type="EMBL" id="CAHIKZ030002182">
    <property type="protein sequence ID" value="CAE1282422.1"/>
    <property type="molecule type" value="Genomic_DNA"/>
</dbReference>
<comment type="caution">
    <text evidence="1">The sequence shown here is derived from an EMBL/GenBank/DDBJ whole genome shotgun (WGS) entry which is preliminary data.</text>
</comment>
<reference evidence="1" key="1">
    <citation type="submission" date="2021-01" db="EMBL/GenBank/DDBJ databases">
        <authorList>
            <person name="Li R."/>
            <person name="Bekaert M."/>
        </authorList>
    </citation>
    <scope>NUCLEOTIDE SEQUENCE</scope>
    <source>
        <strain evidence="1">Farmed</strain>
    </source>
</reference>
<evidence type="ECO:0000313" key="2">
    <source>
        <dbReference type="Proteomes" id="UP000597762"/>
    </source>
</evidence>
<keyword evidence="2" id="KW-1185">Reference proteome</keyword>
<dbReference type="OrthoDB" id="427030at2759"/>
<organism evidence="1 2">
    <name type="scientific">Acanthosepion pharaonis</name>
    <name type="common">Pharaoh cuttlefish</name>
    <name type="synonym">Sepia pharaonis</name>
    <dbReference type="NCBI Taxonomy" id="158019"/>
    <lineage>
        <taxon>Eukaryota</taxon>
        <taxon>Metazoa</taxon>
        <taxon>Spiralia</taxon>
        <taxon>Lophotrochozoa</taxon>
        <taxon>Mollusca</taxon>
        <taxon>Cephalopoda</taxon>
        <taxon>Coleoidea</taxon>
        <taxon>Decapodiformes</taxon>
        <taxon>Sepiida</taxon>
        <taxon>Sepiina</taxon>
        <taxon>Sepiidae</taxon>
        <taxon>Acanthosepion</taxon>
    </lineage>
</organism>
<gene>
    <name evidence="1" type="ORF">SPHA_43450</name>
</gene>
<protein>
    <submittedName>
        <fullName evidence="1">Uncharacterized protein</fullName>
    </submittedName>
</protein>